<dbReference type="InterPro" id="IPR036397">
    <property type="entry name" value="RNaseH_sf"/>
</dbReference>
<dbReference type="InterPro" id="IPR040676">
    <property type="entry name" value="DUF5641"/>
</dbReference>
<dbReference type="PROSITE" id="PS50994">
    <property type="entry name" value="INTEGRASE"/>
    <property type="match status" value="1"/>
</dbReference>
<accession>A0A4C1WFT9</accession>
<name>A0A4C1WFT9_EUMVA</name>
<evidence type="ECO:0000313" key="4">
    <source>
        <dbReference type="Proteomes" id="UP000299102"/>
    </source>
</evidence>
<dbReference type="GO" id="GO:0015074">
    <property type="term" value="P:DNA integration"/>
    <property type="evidence" value="ECO:0007669"/>
    <property type="project" value="InterPro"/>
</dbReference>
<dbReference type="SUPFAM" id="SSF53098">
    <property type="entry name" value="Ribonuclease H-like"/>
    <property type="match status" value="1"/>
</dbReference>
<dbReference type="OrthoDB" id="8194935at2759"/>
<dbReference type="GO" id="GO:0003676">
    <property type="term" value="F:nucleic acid binding"/>
    <property type="evidence" value="ECO:0007669"/>
    <property type="project" value="InterPro"/>
</dbReference>
<dbReference type="STRING" id="151549.A0A4C1WFT9"/>
<protein>
    <recommendedName>
        <fullName evidence="2">Integrase catalytic domain-containing protein</fullName>
    </recommendedName>
</protein>
<dbReference type="Pfam" id="PF17921">
    <property type="entry name" value="Integrase_H2C2"/>
    <property type="match status" value="1"/>
</dbReference>
<keyword evidence="1" id="KW-0472">Membrane</keyword>
<feature type="domain" description="Integrase catalytic" evidence="2">
    <location>
        <begin position="890"/>
        <end position="1085"/>
    </location>
</feature>
<dbReference type="InterPro" id="IPR008042">
    <property type="entry name" value="Retrotrans_Pao"/>
</dbReference>
<dbReference type="AlphaFoldDB" id="A0A4C1WFT9"/>
<dbReference type="Proteomes" id="UP000299102">
    <property type="component" value="Unassembled WGS sequence"/>
</dbReference>
<evidence type="ECO:0000256" key="1">
    <source>
        <dbReference type="SAM" id="Phobius"/>
    </source>
</evidence>
<comment type="caution">
    <text evidence="3">The sequence shown here is derived from an EMBL/GenBank/DDBJ whole genome shotgun (WGS) entry which is preliminary data.</text>
</comment>
<keyword evidence="1" id="KW-0812">Transmembrane</keyword>
<dbReference type="InterPro" id="IPR041588">
    <property type="entry name" value="Integrase_H2C2"/>
</dbReference>
<feature type="transmembrane region" description="Helical" evidence="1">
    <location>
        <begin position="87"/>
        <end position="120"/>
    </location>
</feature>
<organism evidence="3 4">
    <name type="scientific">Eumeta variegata</name>
    <name type="common">Bagworm moth</name>
    <name type="synonym">Eumeta japonica</name>
    <dbReference type="NCBI Taxonomy" id="151549"/>
    <lineage>
        <taxon>Eukaryota</taxon>
        <taxon>Metazoa</taxon>
        <taxon>Ecdysozoa</taxon>
        <taxon>Arthropoda</taxon>
        <taxon>Hexapoda</taxon>
        <taxon>Insecta</taxon>
        <taxon>Pterygota</taxon>
        <taxon>Neoptera</taxon>
        <taxon>Endopterygota</taxon>
        <taxon>Lepidoptera</taxon>
        <taxon>Glossata</taxon>
        <taxon>Ditrysia</taxon>
        <taxon>Tineoidea</taxon>
        <taxon>Psychidae</taxon>
        <taxon>Oiketicinae</taxon>
        <taxon>Eumeta</taxon>
    </lineage>
</organism>
<gene>
    <name evidence="3" type="ORF">EVAR_24677_1</name>
</gene>
<dbReference type="InterPro" id="IPR001584">
    <property type="entry name" value="Integrase_cat-core"/>
</dbReference>
<dbReference type="Gene3D" id="3.30.420.10">
    <property type="entry name" value="Ribonuclease H-like superfamily/Ribonuclease H"/>
    <property type="match status" value="1"/>
</dbReference>
<dbReference type="PANTHER" id="PTHR47331">
    <property type="entry name" value="PHD-TYPE DOMAIN-CONTAINING PROTEIN"/>
    <property type="match status" value="1"/>
</dbReference>
<reference evidence="3 4" key="1">
    <citation type="journal article" date="2019" name="Commun. Biol.">
        <title>The bagworm genome reveals a unique fibroin gene that provides high tensile strength.</title>
        <authorList>
            <person name="Kono N."/>
            <person name="Nakamura H."/>
            <person name="Ohtoshi R."/>
            <person name="Tomita M."/>
            <person name="Numata K."/>
            <person name="Arakawa K."/>
        </authorList>
    </citation>
    <scope>NUCLEOTIDE SEQUENCE [LARGE SCALE GENOMIC DNA]</scope>
</reference>
<sequence length="1260" mass="142236">MHHAPALGPVIQRPRAAVRRSLVTRVAHPDAVVELALKLVAFRFKMSLLQVDNFCGYFSLRTGALAIGYLQSVSVIVKIRLGRPTVFYNVVVGLLMLTILLSPVGMLLVFSTAFNICLLVGVYKNKSSYVKVYFLYSAMMLMLVLFNSSSDLDYAFVKEVTLHERNELLASNPDAAEPTYDNLLAFEELYCIVRHKYEEILSQKNLQKSKYSHTATRQTQKLPPLELKSFDGNDTISLAPITSDIPATINKENKASIPTPTPISLCTVDPCRALAIADPCLRERAVATSILLGTAQCNALDSLDTVLAGIGDVTSSIEGVTCLTIRSRYDDSVRFTIQPLVVNRITNALPTANIDHTRLDYLNDLPLADFKYYKPANIDLILGSDLFARILRHKTVSRGTTEPVAVETLLGYLVLGEAPVINSAIGNTCRSFCAYEQIETRLNKFFELEEVPDVSLLTPEENECELIYSSTVKRESSGRYVTVIPFKGDPNTLGDSLQSATRSYPSEDEAIEVSNQLIKLFKAGGFELVKFSRFADASEKAYGGVVYIHVYNPEDNKHQTSLLCAKSKVAPLRIVTLARLELCAILILSKLLRTVIDTYSERHKIDNVFAFSDSTVALAWIHSSPSRWQTFVANRVTKIHENILPNNFYHISGKLNPADCLSRGLMPKELLNHTLWFNGPHFAHKPINEWPVMRFNPTSVSEPPEIKHKVLTTTTETPVLHIFYSLALRLSSWYKLLRIIILVLRFAKILPREFNILHFEIAELAAIKALQAISFAKDLKRIRTGKVVSPALQRLNVFLHNDVLRVGGRLANADMPFDSRHPILLPPRDHIVDLIIDYYHRKYLHTGPQLLLSLIRQKYWILSARNIIRQRVRKCNICFRTNPKPEFPLMADLPSYRVREAKAFCHTGIDYAGPLYIIPYRRRGVHKIKAYVCLFVCLVTKAVHIELASDLSTEAFLNALKRFLSRRGPVGTIYSDCGTNFVGAKSHLDNIYNVLESEQYLDKFSNELRDNRIEWKLNPPSAPHFGGAWESNVRCIKTHLSKVVGNQLLTFEEMTTVLVQIEAILNSRPLSVLSSEPSELLPLTPSHFLTLTPLKTLPARDISDENVNLLQRKHIIDHVIQSFWKRWKVEYLHTLQTRQKWLKTGKPIQKGTVVVLKSDNSAPLDWPLGVIDDVHPGKDGVHKPAVVLETTVAAESEDITESLRFKHLQRPYDAHIEPHKRDCAVRAMYTGRRPDGRLLQFFKYPHGACPQDSTPHDIKL</sequence>
<evidence type="ECO:0000313" key="3">
    <source>
        <dbReference type="EMBL" id="GBP49372.1"/>
    </source>
</evidence>
<dbReference type="InterPro" id="IPR012337">
    <property type="entry name" value="RNaseH-like_sf"/>
</dbReference>
<keyword evidence="4" id="KW-1185">Reference proteome</keyword>
<keyword evidence="1" id="KW-1133">Transmembrane helix</keyword>
<evidence type="ECO:0000259" key="2">
    <source>
        <dbReference type="PROSITE" id="PS50994"/>
    </source>
</evidence>
<feature type="transmembrane region" description="Helical" evidence="1">
    <location>
        <begin position="132"/>
        <end position="149"/>
    </location>
</feature>
<dbReference type="EMBL" id="BGZK01000543">
    <property type="protein sequence ID" value="GBP49372.1"/>
    <property type="molecule type" value="Genomic_DNA"/>
</dbReference>
<proteinExistence type="predicted"/>
<dbReference type="Pfam" id="PF05380">
    <property type="entry name" value="Peptidase_A17"/>
    <property type="match status" value="1"/>
</dbReference>
<dbReference type="Pfam" id="PF18701">
    <property type="entry name" value="DUF5641"/>
    <property type="match status" value="1"/>
</dbReference>